<protein>
    <submittedName>
        <fullName evidence="3">Aminotransferase class V-fold PLP-dependent enzyme</fullName>
    </submittedName>
</protein>
<dbReference type="RefSeq" id="WP_386709939.1">
    <property type="nucleotide sequence ID" value="NZ_JBHRYF010000008.1"/>
</dbReference>
<evidence type="ECO:0000313" key="3">
    <source>
        <dbReference type="EMBL" id="MFC3660463.1"/>
    </source>
</evidence>
<dbReference type="Proteomes" id="UP001595724">
    <property type="component" value="Unassembled WGS sequence"/>
</dbReference>
<dbReference type="InterPro" id="IPR015422">
    <property type="entry name" value="PyrdxlP-dep_Trfase_small"/>
</dbReference>
<evidence type="ECO:0000259" key="2">
    <source>
        <dbReference type="Pfam" id="PF00266"/>
    </source>
</evidence>
<sequence>MDPNMAIVRAPDADLAAASAAFLPFDDTLYLDCAARAPRLRAVQAAGHAALDADAAPWRAADAPVEAQLESLRASVARLLGDGDGDGDGDGIAALPSAAQGIATAAHNLELAAGDAVLVLEGQFPSNLLPWQQRCVERGARLLGVRREEGRDWTTAILDAVEREPRLRIVALPRVRWDDGALLDLDRIAPRVHAAGAALVLDLSQSLGALPADIARWRPDFVVSVGYKWLLGPRGLAWLWAAPQRRERGVALAPHWSARDAGTGWRFPLDAAPPYRSGARRFDAGGLDDPVRLAMARAGLDQVHAWGVAHIAAALGKRLQAFDEALDAHGLSAWKTPEHAPHITALRPPAARLDAVFAAFRRERIVCTRRYGLLRIAPHLHVGADALQHVVGVAAHAG</sequence>
<dbReference type="Gene3D" id="3.40.640.10">
    <property type="entry name" value="Type I PLP-dependent aspartate aminotransferase-like (Major domain)"/>
    <property type="match status" value="1"/>
</dbReference>
<keyword evidence="3" id="KW-0032">Aminotransferase</keyword>
<dbReference type="SUPFAM" id="SSF53383">
    <property type="entry name" value="PLP-dependent transferases"/>
    <property type="match status" value="1"/>
</dbReference>
<dbReference type="InterPro" id="IPR015424">
    <property type="entry name" value="PyrdxlP-dep_Trfase"/>
</dbReference>
<dbReference type="InterPro" id="IPR015421">
    <property type="entry name" value="PyrdxlP-dep_Trfase_major"/>
</dbReference>
<dbReference type="EMBL" id="JBHRYF010000008">
    <property type="protein sequence ID" value="MFC3660463.1"/>
    <property type="molecule type" value="Genomic_DNA"/>
</dbReference>
<dbReference type="Pfam" id="PF00266">
    <property type="entry name" value="Aminotran_5"/>
    <property type="match status" value="1"/>
</dbReference>
<dbReference type="PANTHER" id="PTHR43586:SF15">
    <property type="entry name" value="BLR3095 PROTEIN"/>
    <property type="match status" value="1"/>
</dbReference>
<evidence type="ECO:0000313" key="4">
    <source>
        <dbReference type="Proteomes" id="UP001595724"/>
    </source>
</evidence>
<dbReference type="PANTHER" id="PTHR43586">
    <property type="entry name" value="CYSTEINE DESULFURASE"/>
    <property type="match status" value="1"/>
</dbReference>
<dbReference type="Gene3D" id="3.90.1150.10">
    <property type="entry name" value="Aspartate Aminotransferase, domain 1"/>
    <property type="match status" value="1"/>
</dbReference>
<proteinExistence type="predicted"/>
<feature type="domain" description="Aminotransferase class V" evidence="2">
    <location>
        <begin position="30"/>
        <end position="246"/>
    </location>
</feature>
<dbReference type="GO" id="GO:0008483">
    <property type="term" value="F:transaminase activity"/>
    <property type="evidence" value="ECO:0007669"/>
    <property type="project" value="UniProtKB-KW"/>
</dbReference>
<organism evidence="3 4">
    <name type="scientific">Luteimonas notoginsengisoli</name>
    <dbReference type="NCBI Taxonomy" id="1578200"/>
    <lineage>
        <taxon>Bacteria</taxon>
        <taxon>Pseudomonadati</taxon>
        <taxon>Pseudomonadota</taxon>
        <taxon>Gammaproteobacteria</taxon>
        <taxon>Lysobacterales</taxon>
        <taxon>Lysobacteraceae</taxon>
        <taxon>Luteimonas</taxon>
    </lineage>
</organism>
<dbReference type="InterPro" id="IPR000192">
    <property type="entry name" value="Aminotrans_V_dom"/>
</dbReference>
<keyword evidence="3" id="KW-0808">Transferase</keyword>
<accession>A0ABV7UV86</accession>
<name>A0ABV7UV86_9GAMM</name>
<reference evidence="4" key="1">
    <citation type="journal article" date="2019" name="Int. J. Syst. Evol. Microbiol.">
        <title>The Global Catalogue of Microorganisms (GCM) 10K type strain sequencing project: providing services to taxonomists for standard genome sequencing and annotation.</title>
        <authorList>
            <consortium name="The Broad Institute Genomics Platform"/>
            <consortium name="The Broad Institute Genome Sequencing Center for Infectious Disease"/>
            <person name="Wu L."/>
            <person name="Ma J."/>
        </authorList>
    </citation>
    <scope>NUCLEOTIDE SEQUENCE [LARGE SCALE GENOMIC DNA]</scope>
    <source>
        <strain evidence="4">KCTC 42211</strain>
    </source>
</reference>
<keyword evidence="4" id="KW-1185">Reference proteome</keyword>
<keyword evidence="1" id="KW-0663">Pyridoxal phosphate</keyword>
<evidence type="ECO:0000256" key="1">
    <source>
        <dbReference type="ARBA" id="ARBA00022898"/>
    </source>
</evidence>
<gene>
    <name evidence="3" type="ORF">ACFOM9_10335</name>
</gene>
<comment type="caution">
    <text evidence="3">The sequence shown here is derived from an EMBL/GenBank/DDBJ whole genome shotgun (WGS) entry which is preliminary data.</text>
</comment>